<dbReference type="AlphaFoldDB" id="A0A1I5QXU0"/>
<dbReference type="Proteomes" id="UP000183769">
    <property type="component" value="Unassembled WGS sequence"/>
</dbReference>
<dbReference type="Pfam" id="PF05159">
    <property type="entry name" value="Capsule_synth"/>
    <property type="match status" value="1"/>
</dbReference>
<name>A0A1I5QXU0_9EURY</name>
<sequence length="465" mass="52804">MSDRSSRDLIIPLVSFNNTEFVRGLYDEFTDADRDCVVLPKNDYVKGEAERVFPAEAVLETAENHTPSTELDELLSKYGVRSSRNFVFPDMAYDYDYVSPNYTFYLPNNEIPYDEYVDRLHRWLDKLDSLYSEKGYIPVQNQGGEIFRQCLNRVAMHHGLPVVCRGFSPKAGMCSLHGDDTLSWNAFDDVSYDELSSGQRKEAEAFVEEITGEREQIGSSSKSLLDQIAQKVQAIRNYRGDLLGPTVGWLRRSAVGDLKAKYFAREYLDERESRKVIEEENFVYFPIQYFRESRVTYRANAYYNQLWLIEYVARSLPHGYKLVVKDHPRRIGELPLPFPRKISRVATAIDHTLNSREIIENAGAVVTLNNTVGFESLMFGKPVVAFGRGFYADSEYVHDVDDIDDVEGDLYAAVNSEGLSDEEVLEVASAIVEGSYPGVWGDSSPRNVAQFANSVSEFLDGEPEA</sequence>
<evidence type="ECO:0000313" key="1">
    <source>
        <dbReference type="EMBL" id="SFP51079.1"/>
    </source>
</evidence>
<protein>
    <submittedName>
        <fullName evidence="1">Capsule polysaccharide biosynthesis protein</fullName>
    </submittedName>
</protein>
<organism evidence="1 2">
    <name type="scientific">Halolamina pelagica</name>
    <dbReference type="NCBI Taxonomy" id="699431"/>
    <lineage>
        <taxon>Archaea</taxon>
        <taxon>Methanobacteriati</taxon>
        <taxon>Methanobacteriota</taxon>
        <taxon>Stenosarchaea group</taxon>
        <taxon>Halobacteria</taxon>
        <taxon>Halobacteriales</taxon>
        <taxon>Haloferacaceae</taxon>
    </lineage>
</organism>
<dbReference type="EMBL" id="FOXI01000004">
    <property type="protein sequence ID" value="SFP51079.1"/>
    <property type="molecule type" value="Genomic_DNA"/>
</dbReference>
<dbReference type="GO" id="GO:0015774">
    <property type="term" value="P:polysaccharide transport"/>
    <property type="evidence" value="ECO:0007669"/>
    <property type="project" value="InterPro"/>
</dbReference>
<gene>
    <name evidence="1" type="ORF">SAMN05216277_104145</name>
</gene>
<dbReference type="GO" id="GO:0000271">
    <property type="term" value="P:polysaccharide biosynthetic process"/>
    <property type="evidence" value="ECO:0007669"/>
    <property type="project" value="InterPro"/>
</dbReference>
<evidence type="ECO:0000313" key="2">
    <source>
        <dbReference type="Proteomes" id="UP000183769"/>
    </source>
</evidence>
<accession>A0A1I5QXU0</accession>
<keyword evidence="2" id="KW-1185">Reference proteome</keyword>
<dbReference type="InterPro" id="IPR007833">
    <property type="entry name" value="Capsule_polysaccharide_synth"/>
</dbReference>
<reference evidence="2" key="1">
    <citation type="submission" date="2016-10" db="EMBL/GenBank/DDBJ databases">
        <authorList>
            <person name="Varghese N."/>
            <person name="Submissions S."/>
        </authorList>
    </citation>
    <scope>NUCLEOTIDE SEQUENCE [LARGE SCALE GENOMIC DNA]</scope>
    <source>
        <strain evidence="2">CGMCC 1.10329</strain>
    </source>
</reference>
<proteinExistence type="predicted"/>